<keyword evidence="2" id="KW-0169">Cobalamin biosynthesis</keyword>
<dbReference type="PANTHER" id="PTHR43467:SF1">
    <property type="entry name" value="PRECORRIN-6A SYNTHASE [DEACETYLATING]"/>
    <property type="match status" value="1"/>
</dbReference>
<dbReference type="Gene3D" id="3.40.1010.10">
    <property type="entry name" value="Cobalt-precorrin-4 Transmethylase, Domain 1"/>
    <property type="match status" value="1"/>
</dbReference>
<name>A0A173LPE6_9ACTN</name>
<comment type="pathway">
    <text evidence="1">Cofactor biosynthesis; adenosylcobalamin biosynthesis.</text>
</comment>
<dbReference type="CDD" id="cd11643">
    <property type="entry name" value="Precorrin-6A-synthase"/>
    <property type="match status" value="1"/>
</dbReference>
<dbReference type="OrthoDB" id="9787471at2"/>
<evidence type="ECO:0000256" key="3">
    <source>
        <dbReference type="ARBA" id="ARBA00022603"/>
    </source>
</evidence>
<dbReference type="PANTHER" id="PTHR43467">
    <property type="entry name" value="COBALT-PRECORRIN-2 C(20)-METHYLTRANSFERASE"/>
    <property type="match status" value="1"/>
</dbReference>
<accession>A0A173LPE6</accession>
<gene>
    <name evidence="7" type="ORF">BJL86_2353</name>
</gene>
<dbReference type="Gene3D" id="3.30.950.10">
    <property type="entry name" value="Methyltransferase, Cobalt-precorrin-4 Transmethylase, Domain 2"/>
    <property type="match status" value="1"/>
</dbReference>
<dbReference type="STRING" id="499555.BJL86_2353"/>
<proteinExistence type="predicted"/>
<feature type="domain" description="Tetrapyrrole methylase" evidence="6">
    <location>
        <begin position="3"/>
        <end position="187"/>
    </location>
</feature>
<dbReference type="GO" id="GO:0043819">
    <property type="term" value="F:precorrin-6A synthase (deacetylating) activity"/>
    <property type="evidence" value="ECO:0007669"/>
    <property type="project" value="InterPro"/>
</dbReference>
<dbReference type="GO" id="GO:0032259">
    <property type="term" value="P:methylation"/>
    <property type="evidence" value="ECO:0007669"/>
    <property type="project" value="UniProtKB-KW"/>
</dbReference>
<organism evidence="7 8">
    <name type="scientific">Dietzia timorensis</name>
    <dbReference type="NCBI Taxonomy" id="499555"/>
    <lineage>
        <taxon>Bacteria</taxon>
        <taxon>Bacillati</taxon>
        <taxon>Actinomycetota</taxon>
        <taxon>Actinomycetes</taxon>
        <taxon>Mycobacteriales</taxon>
        <taxon>Dietziaceae</taxon>
        <taxon>Dietzia</taxon>
    </lineage>
</organism>
<evidence type="ECO:0000256" key="1">
    <source>
        <dbReference type="ARBA" id="ARBA00004953"/>
    </source>
</evidence>
<evidence type="ECO:0000313" key="7">
    <source>
        <dbReference type="EMBL" id="ANI93117.1"/>
    </source>
</evidence>
<dbReference type="InterPro" id="IPR012797">
    <property type="entry name" value="CobF"/>
</dbReference>
<keyword evidence="3" id="KW-0489">Methyltransferase</keyword>
<dbReference type="GO" id="GO:0009236">
    <property type="term" value="P:cobalamin biosynthetic process"/>
    <property type="evidence" value="ECO:0007669"/>
    <property type="project" value="UniProtKB-KW"/>
</dbReference>
<keyword evidence="5" id="KW-0949">S-adenosyl-L-methionine</keyword>
<dbReference type="Pfam" id="PF00590">
    <property type="entry name" value="TP_methylase"/>
    <property type="match status" value="1"/>
</dbReference>
<dbReference type="EMBL" id="CP015961">
    <property type="protein sequence ID" value="ANI93117.1"/>
    <property type="molecule type" value="Genomic_DNA"/>
</dbReference>
<dbReference type="NCBIfam" id="TIGR02434">
    <property type="entry name" value="CobF"/>
    <property type="match status" value="1"/>
</dbReference>
<evidence type="ECO:0000256" key="5">
    <source>
        <dbReference type="ARBA" id="ARBA00022691"/>
    </source>
</evidence>
<keyword evidence="8" id="KW-1185">Reference proteome</keyword>
<evidence type="ECO:0000256" key="4">
    <source>
        <dbReference type="ARBA" id="ARBA00022679"/>
    </source>
</evidence>
<dbReference type="InterPro" id="IPR035996">
    <property type="entry name" value="4pyrrol_Methylase_sf"/>
</dbReference>
<evidence type="ECO:0000256" key="2">
    <source>
        <dbReference type="ARBA" id="ARBA00022573"/>
    </source>
</evidence>
<dbReference type="KEGG" id="dtm:BJL86_2353"/>
<dbReference type="RefSeq" id="WP_067475966.1">
    <property type="nucleotide sequence ID" value="NZ_CP015961.1"/>
</dbReference>
<evidence type="ECO:0000259" key="6">
    <source>
        <dbReference type="Pfam" id="PF00590"/>
    </source>
</evidence>
<dbReference type="InterPro" id="IPR014776">
    <property type="entry name" value="4pyrrole_Mease_sub2"/>
</dbReference>
<sequence length="252" mass="27801">MRTIVAIGIGTGNPAHLTTQAIDAMRSLDIVLLLDKGTDTDDMRALRTNMLAEHRGGDLPEIVTIEDTPRDPELAKRDYRAAVAEWHERRANKISDVIREKLDDGGVAGFLVWGDPSLYDSTLRMLERVRETGQVFEVRSIPGIAAPMALCAAFAIPANRVGEPIHITTGRKLPGTAPELLRNCFVMLDGECAFRDVASEDTEIYWGAYLGDAREILIHGRVGDVGAEIAEARERARAEHGWIMDTYLLRAP</sequence>
<dbReference type="SUPFAM" id="SSF53790">
    <property type="entry name" value="Tetrapyrrole methylase"/>
    <property type="match status" value="1"/>
</dbReference>
<dbReference type="AlphaFoldDB" id="A0A173LPE6"/>
<dbReference type="InterPro" id="IPR014777">
    <property type="entry name" value="4pyrrole_Mease_sub1"/>
</dbReference>
<dbReference type="Proteomes" id="UP000186104">
    <property type="component" value="Chromosome"/>
</dbReference>
<keyword evidence="4" id="KW-0808">Transferase</keyword>
<dbReference type="PIRSF" id="PIRSF036525">
    <property type="entry name" value="CobF"/>
    <property type="match status" value="1"/>
</dbReference>
<protein>
    <submittedName>
        <fullName evidence="7">Precorrin-6A synthase [deacetylating]</fullName>
    </submittedName>
</protein>
<dbReference type="InterPro" id="IPR000878">
    <property type="entry name" value="4pyrrol_Mease"/>
</dbReference>
<evidence type="ECO:0000313" key="8">
    <source>
        <dbReference type="Proteomes" id="UP000186104"/>
    </source>
</evidence>
<reference evidence="7 8" key="1">
    <citation type="submission" date="2016-06" db="EMBL/GenBank/DDBJ databases">
        <title>Complete genome sequence of a saline-alkali tolerant type strain Dietzia timorensis ID05-A0528T.</title>
        <authorList>
            <person name="Wu X."/>
        </authorList>
    </citation>
    <scope>NUCLEOTIDE SEQUENCE [LARGE SCALE GENOMIC DNA]</scope>
    <source>
        <strain evidence="7 8">ID05-A0528</strain>
    </source>
</reference>